<keyword evidence="4" id="KW-1185">Reference proteome</keyword>
<sequence length="327" mass="31976">MRTHIPSARAARLLVGAGLGAVAARAAYAALTRRPPGLNGLPGEEVWGRTNHRGEPVTLLEGPALVAGAAAGGLLVPGAGGRTRAAALLAGAGAGLLGGYDDLAGSASSRGFKGHLKALARGEVTSGSVKILGIGATGLAAAALAGSPAPSRSGRAVDTLLNGAIIAGSANLMNLFDLRPGRAVKVGLLTGAPLALSRSGAAVVAAPLGAAAALLPEDLGERAMLGDTGANALGALLGLAATRLGRGPRLAVLAGITGLNVASEFVSFTKVIAGNPVLNRVDMLGRRPVAVPAPAPAPASETDEQRTSAADEQGKPGTDDAFRSSPA</sequence>
<dbReference type="Proteomes" id="UP000274601">
    <property type="component" value="Unassembled WGS sequence"/>
</dbReference>
<feature type="compositionally biased region" description="Basic and acidic residues" evidence="1">
    <location>
        <begin position="312"/>
        <end position="327"/>
    </location>
</feature>
<feature type="signal peptide" evidence="2">
    <location>
        <begin position="1"/>
        <end position="29"/>
    </location>
</feature>
<evidence type="ECO:0000313" key="3">
    <source>
        <dbReference type="EMBL" id="RKS73245.1"/>
    </source>
</evidence>
<organism evidence="3 4">
    <name type="scientific">Actinomadura pelletieri DSM 43383</name>
    <dbReference type="NCBI Taxonomy" id="1120940"/>
    <lineage>
        <taxon>Bacteria</taxon>
        <taxon>Bacillati</taxon>
        <taxon>Actinomycetota</taxon>
        <taxon>Actinomycetes</taxon>
        <taxon>Streptosporangiales</taxon>
        <taxon>Thermomonosporaceae</taxon>
        <taxon>Actinomadura</taxon>
    </lineage>
</organism>
<gene>
    <name evidence="3" type="ORF">BZB76_3935</name>
</gene>
<comment type="caution">
    <text evidence="3">The sequence shown here is derived from an EMBL/GenBank/DDBJ whole genome shotgun (WGS) entry which is preliminary data.</text>
</comment>
<evidence type="ECO:0008006" key="5">
    <source>
        <dbReference type="Google" id="ProtNLM"/>
    </source>
</evidence>
<keyword evidence="2" id="KW-0732">Signal</keyword>
<name>A0A495QKY0_9ACTN</name>
<evidence type="ECO:0000256" key="1">
    <source>
        <dbReference type="SAM" id="MobiDB-lite"/>
    </source>
</evidence>
<proteinExistence type="predicted"/>
<evidence type="ECO:0000256" key="2">
    <source>
        <dbReference type="SAM" id="SignalP"/>
    </source>
</evidence>
<protein>
    <recommendedName>
        <fullName evidence="5">UDP-N-acetylmuramyl pentapeptide phosphotransferase/UDP-N-acetylglucosamine-1-phosphate transferase</fullName>
    </recommendedName>
</protein>
<feature type="chain" id="PRO_5039078907" description="UDP-N-acetylmuramyl pentapeptide phosphotransferase/UDP-N-acetylglucosamine-1-phosphate transferase" evidence="2">
    <location>
        <begin position="30"/>
        <end position="327"/>
    </location>
</feature>
<evidence type="ECO:0000313" key="4">
    <source>
        <dbReference type="Proteomes" id="UP000274601"/>
    </source>
</evidence>
<dbReference type="RefSeq" id="WP_246007051.1">
    <property type="nucleotide sequence ID" value="NZ_RBWU01000004.1"/>
</dbReference>
<dbReference type="EMBL" id="RBWU01000004">
    <property type="protein sequence ID" value="RKS73245.1"/>
    <property type="molecule type" value="Genomic_DNA"/>
</dbReference>
<dbReference type="AlphaFoldDB" id="A0A495QKY0"/>
<reference evidence="3 4" key="1">
    <citation type="submission" date="2018-10" db="EMBL/GenBank/DDBJ databases">
        <title>Genomic Encyclopedia of Archaeal and Bacterial Type Strains, Phase II (KMG-II): from individual species to whole genera.</title>
        <authorList>
            <person name="Goeker M."/>
        </authorList>
    </citation>
    <scope>NUCLEOTIDE SEQUENCE [LARGE SCALE GENOMIC DNA]</scope>
    <source>
        <strain evidence="3 4">DSM 43383</strain>
    </source>
</reference>
<feature type="region of interest" description="Disordered" evidence="1">
    <location>
        <begin position="289"/>
        <end position="327"/>
    </location>
</feature>
<accession>A0A495QKY0</accession>